<feature type="domain" description="Secretin/TonB short N-terminal" evidence="9">
    <location>
        <begin position="78"/>
        <end position="129"/>
    </location>
</feature>
<dbReference type="Proteomes" id="UP000219281">
    <property type="component" value="Unassembled WGS sequence"/>
</dbReference>
<evidence type="ECO:0000256" key="7">
    <source>
        <dbReference type="PROSITE-ProRule" id="PRU01360"/>
    </source>
</evidence>
<dbReference type="Gene3D" id="2.60.40.1120">
    <property type="entry name" value="Carboxypeptidase-like, regulatory domain"/>
    <property type="match status" value="1"/>
</dbReference>
<evidence type="ECO:0000256" key="3">
    <source>
        <dbReference type="ARBA" id="ARBA00022452"/>
    </source>
</evidence>
<dbReference type="OrthoDB" id="9768177at2"/>
<gene>
    <name evidence="10" type="ORF">SAMN06297358_2988</name>
</gene>
<dbReference type="NCBIfam" id="TIGR04057">
    <property type="entry name" value="SusC_RagA_signa"/>
    <property type="match status" value="1"/>
</dbReference>
<comment type="similarity">
    <text evidence="7">Belongs to the TonB-dependent receptor family.</text>
</comment>
<keyword evidence="2 7" id="KW-0813">Transport</keyword>
<dbReference type="InterPro" id="IPR011662">
    <property type="entry name" value="Secretin/TonB_short_N"/>
</dbReference>
<dbReference type="Gene3D" id="2.170.130.10">
    <property type="entry name" value="TonB-dependent receptor, plug domain"/>
    <property type="match status" value="1"/>
</dbReference>
<keyword evidence="3 7" id="KW-1134">Transmembrane beta strand</keyword>
<dbReference type="InterPro" id="IPR023997">
    <property type="entry name" value="TonB-dep_OMP_SusC/RagA_CS"/>
</dbReference>
<evidence type="ECO:0000256" key="5">
    <source>
        <dbReference type="ARBA" id="ARBA00023136"/>
    </source>
</evidence>
<evidence type="ECO:0000256" key="4">
    <source>
        <dbReference type="ARBA" id="ARBA00022692"/>
    </source>
</evidence>
<evidence type="ECO:0000313" key="11">
    <source>
        <dbReference type="Proteomes" id="UP000219281"/>
    </source>
</evidence>
<comment type="subcellular location">
    <subcellularLocation>
        <location evidence="1 7">Cell outer membrane</location>
        <topology evidence="1 7">Multi-pass membrane protein</topology>
    </subcellularLocation>
</comment>
<keyword evidence="6 7" id="KW-0998">Cell outer membrane</keyword>
<dbReference type="SUPFAM" id="SSF49464">
    <property type="entry name" value="Carboxypeptidase regulatory domain-like"/>
    <property type="match status" value="1"/>
</dbReference>
<evidence type="ECO:0000256" key="2">
    <source>
        <dbReference type="ARBA" id="ARBA00022448"/>
    </source>
</evidence>
<keyword evidence="11" id="KW-1185">Reference proteome</keyword>
<evidence type="ECO:0000256" key="1">
    <source>
        <dbReference type="ARBA" id="ARBA00004571"/>
    </source>
</evidence>
<evidence type="ECO:0000256" key="6">
    <source>
        <dbReference type="ARBA" id="ARBA00023237"/>
    </source>
</evidence>
<dbReference type="Gene3D" id="2.40.170.20">
    <property type="entry name" value="TonB-dependent receptor, beta-barrel domain"/>
    <property type="match status" value="1"/>
</dbReference>
<dbReference type="InterPro" id="IPR036942">
    <property type="entry name" value="Beta-barrel_TonB_sf"/>
</dbReference>
<accession>A0A286A914</accession>
<dbReference type="InterPro" id="IPR008969">
    <property type="entry name" value="CarboxyPept-like_regulatory"/>
</dbReference>
<dbReference type="Pfam" id="PF13715">
    <property type="entry name" value="CarbopepD_reg_2"/>
    <property type="match status" value="1"/>
</dbReference>
<evidence type="ECO:0000259" key="9">
    <source>
        <dbReference type="SMART" id="SM00965"/>
    </source>
</evidence>
<organism evidence="10 11">
    <name type="scientific">Pedobacter xixiisoli</name>
    <dbReference type="NCBI Taxonomy" id="1476464"/>
    <lineage>
        <taxon>Bacteria</taxon>
        <taxon>Pseudomonadati</taxon>
        <taxon>Bacteroidota</taxon>
        <taxon>Sphingobacteriia</taxon>
        <taxon>Sphingobacteriales</taxon>
        <taxon>Sphingobacteriaceae</taxon>
        <taxon>Pedobacter</taxon>
    </lineage>
</organism>
<dbReference type="NCBIfam" id="TIGR04056">
    <property type="entry name" value="OMP_RagA_SusC"/>
    <property type="match status" value="1"/>
</dbReference>
<dbReference type="InterPro" id="IPR023996">
    <property type="entry name" value="TonB-dep_OMP_SusC/RagA"/>
</dbReference>
<sequence length="1150" mass="127638">MKEKIHCRLSCAIFSDDFSTKPKQLFKKTLLVMKIIAVIVFVFSLHVSASTRGQNVSIKKENITLKDVFKELRSQTGYYFIYNSKEVADGRKVSANFSNTPLDVVLTSVLKDLSLSYTIEDKIISLKPAAVVTNRPSGAQQNRVITGKITDAEDGSPLYGVSIRVKGAQVGAISNAEGLFTINVGANDKVLVFSYIGFVTKELTLTALTKYELSLLRDSKQLEEVVVAFGTTTRNELTNSVTKISAKDIEQRPISNLNSAIVGASPGVQTTAGSGQPGAGPEIRVRGFGSVTGDNAPLYVLDGAPYEGEISNINPEDIDNISILKDASATALYGARAANGVVLITTKKGNSSGKTTISAKLTQAFSERGLPNYETLDAYQYFPVVWEALRNGSSGTPAAATADLKGYVGWNPFNVADDEIVLQNGQINPNAKLLYPDDVRFREELQRVGMRTDMSLTLSGGSAKTDHYVSLNYLDENGYVIGSDFKRFSGRLRVNSTPREWLKFGLNIFGTYSKSEQANESSGINENPFYIDLILAPIYPVFKHDPVTGAYLLDGNGNKIYDPGDYRPLFTGRNVVYETLYNTNQVRRNSLNGVANMEAKFWKDFKFSSSLSVTMNGFRNNIYDNSVMGDAVGAGRTTRTNTLSTFINFNQLLTWNKTINRHKISVLVGHENYSNYYDYLSGSRRSEGISGLTVLDNMTTTTALGSNDRYYKTEGYLSKLDYSYRSRYLFSASFRRDGSSRFSPKSRWGNFWSLSGAYNIDKEPFFKVKWIDMLKLRASYGEVGNDRTGNYFTYKRLYDLGYNNGTEGGAILIQAGNPDLVWETNQNADVAIEFSALKNRIGGTFEAFNRQSSNLLFAVTIPLTSGLLTYNDNFGSMRNRGIEVQLNGVPIKTKNFRWNVDVNWSTIENKILSLPDSYQNRVSGTKKYEVGKSLYEFWLRDWVMVNPETGSSLYTPGPDILASAAKEIYNGQTYVTSSGNAVYQNSGSAIPDFFGSVNNTFTYKNWSLQTMFIYQVGGNTFDTDYRSLMFRGGSATNGRALHADMLKRWQNAGDVTSIPRITTTGTISDTDQWITKSDYLNLRTVALTYSFPKRFLSKLKLTNAKAYVNGENLFITSARKGMDPTQTYTGDAEYTYAPSRIISFGLNITL</sequence>
<feature type="transmembrane region" description="Helical" evidence="8">
    <location>
        <begin position="31"/>
        <end position="49"/>
    </location>
</feature>
<keyword evidence="4 7" id="KW-0812">Transmembrane</keyword>
<dbReference type="AlphaFoldDB" id="A0A286A914"/>
<dbReference type="PROSITE" id="PS52016">
    <property type="entry name" value="TONB_DEPENDENT_REC_3"/>
    <property type="match status" value="1"/>
</dbReference>
<dbReference type="SUPFAM" id="SSF56935">
    <property type="entry name" value="Porins"/>
    <property type="match status" value="1"/>
</dbReference>
<dbReference type="InterPro" id="IPR012910">
    <property type="entry name" value="Plug_dom"/>
</dbReference>
<dbReference type="SMART" id="SM00965">
    <property type="entry name" value="STN"/>
    <property type="match status" value="1"/>
</dbReference>
<evidence type="ECO:0000256" key="8">
    <source>
        <dbReference type="SAM" id="Phobius"/>
    </source>
</evidence>
<dbReference type="InterPro" id="IPR039426">
    <property type="entry name" value="TonB-dep_rcpt-like"/>
</dbReference>
<dbReference type="InterPro" id="IPR037066">
    <property type="entry name" value="Plug_dom_sf"/>
</dbReference>
<evidence type="ECO:0000313" key="10">
    <source>
        <dbReference type="EMBL" id="SOD18408.1"/>
    </source>
</evidence>
<keyword evidence="5 7" id="KW-0472">Membrane</keyword>
<dbReference type="GO" id="GO:0009279">
    <property type="term" value="C:cell outer membrane"/>
    <property type="evidence" value="ECO:0007669"/>
    <property type="project" value="UniProtKB-SubCell"/>
</dbReference>
<reference evidence="11" key="1">
    <citation type="submission" date="2017-09" db="EMBL/GenBank/DDBJ databases">
        <authorList>
            <person name="Varghese N."/>
            <person name="Submissions S."/>
        </authorList>
    </citation>
    <scope>NUCLEOTIDE SEQUENCE [LARGE SCALE GENOMIC DNA]</scope>
    <source>
        <strain evidence="11">CGMCC 1.12803</strain>
    </source>
</reference>
<proteinExistence type="inferred from homology"/>
<protein>
    <submittedName>
        <fullName evidence="10">TonB-linked outer membrane protein, SusC/RagA family</fullName>
    </submittedName>
</protein>
<keyword evidence="8" id="KW-1133">Transmembrane helix</keyword>
<name>A0A286A914_9SPHI</name>
<dbReference type="Pfam" id="PF07715">
    <property type="entry name" value="Plug"/>
    <property type="match status" value="1"/>
</dbReference>
<dbReference type="EMBL" id="OCMT01000003">
    <property type="protein sequence ID" value="SOD18408.1"/>
    <property type="molecule type" value="Genomic_DNA"/>
</dbReference>